<dbReference type="InterPro" id="IPR057405">
    <property type="entry name" value="PRS2-like_N"/>
</dbReference>
<dbReference type="GO" id="GO:0006508">
    <property type="term" value="P:proteolysis"/>
    <property type="evidence" value="ECO:0007669"/>
    <property type="project" value="TreeGrafter"/>
</dbReference>
<proteinExistence type="inferred from homology"/>
<dbReference type="AlphaFoldDB" id="A0A328PI13"/>
<dbReference type="PANTHER" id="PTHR23076:SF97">
    <property type="entry name" value="ATP-DEPENDENT ZINC METALLOPROTEASE YME1L1"/>
    <property type="match status" value="1"/>
</dbReference>
<protein>
    <submittedName>
        <fullName evidence="5">AAA family ATPase</fullName>
    </submittedName>
</protein>
<evidence type="ECO:0000313" key="5">
    <source>
        <dbReference type="EMBL" id="RAO79296.1"/>
    </source>
</evidence>
<feature type="domain" description="AAA+ ATPase" evidence="4">
    <location>
        <begin position="156"/>
        <end position="291"/>
    </location>
</feature>
<evidence type="ECO:0000313" key="6">
    <source>
        <dbReference type="Proteomes" id="UP000249782"/>
    </source>
</evidence>
<dbReference type="OrthoDB" id="77269at2157"/>
<dbReference type="CDD" id="cd19481">
    <property type="entry name" value="RecA-like_protease"/>
    <property type="match status" value="1"/>
</dbReference>
<sequence length="373" mass="42828">MKFSNIVHDSQTKDNKTPKRIVKPEKKAKLVVLQPVGYPFVCSLIETPKIEVINNELFELYAREQWEGFLVTEGSYLFDQRLLPDYAFKIIRAYPDNSKINRNTSIVLIETKNIEDFHEVRSNVRMDDVIGQEHAKMKCKIIMKYLEDPENFKEWAPRNVLFYGTPGTGKTMLAKSLANELDVPLYLIKATSLIGDHVGDGARQIHELYELASKTAPSVIFIDEIDAIGLDRKYQSIRGDVSEIVNALLTEMDGINENYGVVTIGATNNPSLLDSALRSRFEDEIEFTLPTEDERREMIKRYMETMPLKIEYPIEKLVKLTKGMSGRDIKEKILKNALHQAIAEDSDTITEKHIEKIFRDNNKKAKEPKHMFA</sequence>
<dbReference type="Proteomes" id="UP000249782">
    <property type="component" value="Unassembled WGS sequence"/>
</dbReference>
<dbReference type="SUPFAM" id="SSF52540">
    <property type="entry name" value="P-loop containing nucleoside triphosphate hydrolases"/>
    <property type="match status" value="1"/>
</dbReference>
<keyword evidence="6" id="KW-1185">Reference proteome</keyword>
<dbReference type="Pfam" id="PF00004">
    <property type="entry name" value="AAA"/>
    <property type="match status" value="1"/>
</dbReference>
<dbReference type="RefSeq" id="WP_112093585.1">
    <property type="nucleotide sequence ID" value="NZ_QLOE01000003.1"/>
</dbReference>
<dbReference type="PROSITE" id="PS00674">
    <property type="entry name" value="AAA"/>
    <property type="match status" value="1"/>
</dbReference>
<dbReference type="InterPro" id="IPR000641">
    <property type="entry name" value="CbxX/CfxQ"/>
</dbReference>
<dbReference type="SMART" id="SM00382">
    <property type="entry name" value="AAA"/>
    <property type="match status" value="1"/>
</dbReference>
<evidence type="ECO:0000256" key="3">
    <source>
        <dbReference type="RuleBase" id="RU003651"/>
    </source>
</evidence>
<dbReference type="Pfam" id="PF23900">
    <property type="entry name" value="PRS2_N"/>
    <property type="match status" value="1"/>
</dbReference>
<evidence type="ECO:0000256" key="1">
    <source>
        <dbReference type="ARBA" id="ARBA00022741"/>
    </source>
</evidence>
<keyword evidence="2 3" id="KW-0067">ATP-binding</keyword>
<dbReference type="InterPro" id="IPR027417">
    <property type="entry name" value="P-loop_NTPase"/>
</dbReference>
<keyword evidence="1 3" id="KW-0547">Nucleotide-binding</keyword>
<comment type="similarity">
    <text evidence="3">Belongs to the AAA ATPase family.</text>
</comment>
<gene>
    <name evidence="5" type="ORF">DPC56_02995</name>
</gene>
<dbReference type="InterPro" id="IPR003960">
    <property type="entry name" value="ATPase_AAA_CS"/>
</dbReference>
<name>A0A328PI13_9EURY</name>
<dbReference type="InterPro" id="IPR003959">
    <property type="entry name" value="ATPase_AAA_core"/>
</dbReference>
<organism evidence="5 6">
    <name type="scientific">Methanothermobacter tenebrarum</name>
    <dbReference type="NCBI Taxonomy" id="680118"/>
    <lineage>
        <taxon>Archaea</taxon>
        <taxon>Methanobacteriati</taxon>
        <taxon>Methanobacteriota</taxon>
        <taxon>Methanomada group</taxon>
        <taxon>Methanobacteria</taxon>
        <taxon>Methanobacteriales</taxon>
        <taxon>Methanobacteriaceae</taxon>
        <taxon>Methanothermobacter</taxon>
    </lineage>
</organism>
<dbReference type="PRINTS" id="PR00819">
    <property type="entry name" value="CBXCFQXSUPER"/>
</dbReference>
<evidence type="ECO:0000256" key="2">
    <source>
        <dbReference type="ARBA" id="ARBA00022840"/>
    </source>
</evidence>
<evidence type="ECO:0000259" key="4">
    <source>
        <dbReference type="SMART" id="SM00382"/>
    </source>
</evidence>
<dbReference type="PANTHER" id="PTHR23076">
    <property type="entry name" value="METALLOPROTEASE M41 FTSH"/>
    <property type="match status" value="1"/>
</dbReference>
<dbReference type="InterPro" id="IPR003593">
    <property type="entry name" value="AAA+_ATPase"/>
</dbReference>
<dbReference type="EMBL" id="QLOE01000003">
    <property type="protein sequence ID" value="RAO79296.1"/>
    <property type="molecule type" value="Genomic_DNA"/>
</dbReference>
<dbReference type="GO" id="GO:0004176">
    <property type="term" value="F:ATP-dependent peptidase activity"/>
    <property type="evidence" value="ECO:0007669"/>
    <property type="project" value="TreeGrafter"/>
</dbReference>
<accession>A0A328PI13</accession>
<comment type="caution">
    <text evidence="5">The sequence shown here is derived from an EMBL/GenBank/DDBJ whole genome shotgun (WGS) entry which is preliminary data.</text>
</comment>
<dbReference type="Gene3D" id="3.40.50.300">
    <property type="entry name" value="P-loop containing nucleotide triphosphate hydrolases"/>
    <property type="match status" value="1"/>
</dbReference>
<dbReference type="Gene3D" id="1.10.8.60">
    <property type="match status" value="1"/>
</dbReference>
<dbReference type="InterPro" id="IPR057408">
    <property type="entry name" value="PRS2_C_AAA_lid"/>
</dbReference>
<dbReference type="GO" id="GO:0005524">
    <property type="term" value="F:ATP binding"/>
    <property type="evidence" value="ECO:0007669"/>
    <property type="project" value="UniProtKB-KW"/>
</dbReference>
<dbReference type="GO" id="GO:0016887">
    <property type="term" value="F:ATP hydrolysis activity"/>
    <property type="evidence" value="ECO:0007669"/>
    <property type="project" value="InterPro"/>
</dbReference>
<dbReference type="Pfam" id="PF23902">
    <property type="entry name" value="AAA_lid_PRS2_C"/>
    <property type="match status" value="1"/>
</dbReference>
<reference evidence="5 6" key="1">
    <citation type="submission" date="2018-06" db="EMBL/GenBank/DDBJ databases">
        <title>Draft genome sequence of hyperthermophilic methanogen Methanothermobacter tenebrarum sp. MCM-B 1447.</title>
        <authorList>
            <person name="Pore S.D."/>
            <person name="Dagar S."/>
            <person name="Dhakephalkar P.K."/>
        </authorList>
    </citation>
    <scope>NUCLEOTIDE SEQUENCE [LARGE SCALE GENOMIC DNA]</scope>
    <source>
        <strain evidence="5 6">MCM B 1447</strain>
    </source>
</reference>